<dbReference type="GO" id="GO:0009086">
    <property type="term" value="P:methionine biosynthetic process"/>
    <property type="evidence" value="ECO:0007669"/>
    <property type="project" value="UniProtKB-ARBA"/>
</dbReference>
<dbReference type="InterPro" id="IPR036291">
    <property type="entry name" value="NAD(P)-bd_dom_sf"/>
</dbReference>
<dbReference type="AlphaFoldDB" id="A0A6N2SB49"/>
<keyword evidence="3 6" id="KW-0560">Oxidoreductase</keyword>
<feature type="domain" description="Semialdehyde dehydrogenase NAD-binding" evidence="5">
    <location>
        <begin position="5"/>
        <end position="138"/>
    </location>
</feature>
<protein>
    <submittedName>
        <fullName evidence="6">Aspartate-semialdehyde dehydrogenase 2</fullName>
        <ecNumber evidence="6">1.2.1.11</ecNumber>
    </submittedName>
</protein>
<organism evidence="6">
    <name type="scientific">uncultured Anaerotruncus sp</name>
    <dbReference type="NCBI Taxonomy" id="905011"/>
    <lineage>
        <taxon>Bacteria</taxon>
        <taxon>Bacillati</taxon>
        <taxon>Bacillota</taxon>
        <taxon>Clostridia</taxon>
        <taxon>Eubacteriales</taxon>
        <taxon>Oscillospiraceae</taxon>
        <taxon>Anaerotruncus</taxon>
        <taxon>environmental samples</taxon>
    </lineage>
</organism>
<evidence type="ECO:0000256" key="1">
    <source>
        <dbReference type="ARBA" id="ARBA00010584"/>
    </source>
</evidence>
<dbReference type="PANTHER" id="PTHR46718:SF1">
    <property type="entry name" value="ASPARTATE-SEMIALDEHYDE DEHYDROGENASE"/>
    <property type="match status" value="1"/>
</dbReference>
<evidence type="ECO:0000259" key="5">
    <source>
        <dbReference type="SMART" id="SM00859"/>
    </source>
</evidence>
<feature type="active site" description="Acyl-thioester intermediate" evidence="4">
    <location>
        <position position="158"/>
    </location>
</feature>
<dbReference type="NCBIfam" id="NF006416">
    <property type="entry name" value="PRK08664.1"/>
    <property type="match status" value="1"/>
</dbReference>
<evidence type="ECO:0000256" key="3">
    <source>
        <dbReference type="ARBA" id="ARBA00023002"/>
    </source>
</evidence>
<sequence length="359" mass="39513">MKCFRVGVVGATGMVGQRFVSLLDGHPWFRLAAVAASPKSAGKLYGEAVKGRWAMARPIPQEAAGITVLDAVADRRKMAGLVDFIFCAVDLDKASTRELEEDYARLECPVISNNSACRALPDVPMVIPEVNPGHLAVIPSQRRRLRTRRGFIAVKSNCSIQSYVPALHPLWEFGINRALACTCQAVSGAGKTLEGWPQMADNVIPFIPGEEEKSEREPLKIWGNLLHGEILPLPSPFITTQCLRVPVSDGHLAAVFVSFDHKPDREEILARWEGFQGLPQQLGLPSAPKQFLRYFPELDRPQTRLDRDLENGMAVSLGRLREDSQYDYKFICLSHNTLRGAAGGGILLAELLASQGYLS</sequence>
<gene>
    <name evidence="6" type="primary">asd2</name>
    <name evidence="6" type="ORF">AULFYP135_00823</name>
</gene>
<dbReference type="Pfam" id="PF02774">
    <property type="entry name" value="Semialdhyde_dhC"/>
    <property type="match status" value="1"/>
</dbReference>
<dbReference type="SUPFAM" id="SSF51735">
    <property type="entry name" value="NAD(P)-binding Rossmann-fold domains"/>
    <property type="match status" value="1"/>
</dbReference>
<dbReference type="GO" id="GO:0051287">
    <property type="term" value="F:NAD binding"/>
    <property type="evidence" value="ECO:0007669"/>
    <property type="project" value="InterPro"/>
</dbReference>
<dbReference type="CDD" id="cd18130">
    <property type="entry name" value="ASADH_C_arch_fung_like"/>
    <property type="match status" value="1"/>
</dbReference>
<dbReference type="EMBL" id="CACRSL010000003">
    <property type="protein sequence ID" value="VYS89878.1"/>
    <property type="molecule type" value="Genomic_DNA"/>
</dbReference>
<feature type="active site" description="Proton acceptor" evidence="4">
    <location>
        <position position="251"/>
    </location>
</feature>
<reference evidence="6" key="1">
    <citation type="submission" date="2019-11" db="EMBL/GenBank/DDBJ databases">
        <authorList>
            <person name="Feng L."/>
        </authorList>
    </citation>
    <scope>NUCLEOTIDE SEQUENCE</scope>
    <source>
        <strain evidence="6">AundefinedLFYP135</strain>
    </source>
</reference>
<dbReference type="NCBIfam" id="TIGR00978">
    <property type="entry name" value="asd_EA"/>
    <property type="match status" value="1"/>
</dbReference>
<evidence type="ECO:0000256" key="4">
    <source>
        <dbReference type="PIRSR" id="PIRSR000148-1"/>
    </source>
</evidence>
<dbReference type="Gene3D" id="3.40.50.720">
    <property type="entry name" value="NAD(P)-binding Rossmann-like Domain"/>
    <property type="match status" value="1"/>
</dbReference>
<dbReference type="Pfam" id="PF01118">
    <property type="entry name" value="Semialdhyde_dh"/>
    <property type="match status" value="1"/>
</dbReference>
<dbReference type="InterPro" id="IPR012280">
    <property type="entry name" value="Semialdhyde_DH_dimer_dom"/>
</dbReference>
<accession>A0A6N2SB49</accession>
<dbReference type="SMART" id="SM00859">
    <property type="entry name" value="Semialdhyde_dh"/>
    <property type="match status" value="1"/>
</dbReference>
<keyword evidence="2" id="KW-0521">NADP</keyword>
<evidence type="ECO:0000256" key="2">
    <source>
        <dbReference type="ARBA" id="ARBA00022857"/>
    </source>
</evidence>
<proteinExistence type="inferred from homology"/>
<dbReference type="SUPFAM" id="SSF55347">
    <property type="entry name" value="Glyceraldehyde-3-phosphate dehydrogenase-like, C-terminal domain"/>
    <property type="match status" value="1"/>
</dbReference>
<dbReference type="Gene3D" id="3.30.360.10">
    <property type="entry name" value="Dihydrodipicolinate Reductase, domain 2"/>
    <property type="match status" value="1"/>
</dbReference>
<dbReference type="InterPro" id="IPR000534">
    <property type="entry name" value="Semialdehyde_DH_NAD-bd"/>
</dbReference>
<dbReference type="GO" id="GO:0004073">
    <property type="term" value="F:aspartate-semialdehyde dehydrogenase activity"/>
    <property type="evidence" value="ECO:0007669"/>
    <property type="project" value="UniProtKB-EC"/>
</dbReference>
<dbReference type="InterPro" id="IPR051823">
    <property type="entry name" value="ASADH-related"/>
</dbReference>
<dbReference type="InterPro" id="IPR005676">
    <property type="entry name" value="Asp_semi-ald_DH_pep-lack"/>
</dbReference>
<dbReference type="PANTHER" id="PTHR46718">
    <property type="entry name" value="ASPARTATE-SEMIALDEHYDE DEHYDROGENASE"/>
    <property type="match status" value="1"/>
</dbReference>
<comment type="similarity">
    <text evidence="1">Belongs to the aspartate-semialdehyde dehydrogenase family.</text>
</comment>
<dbReference type="GO" id="GO:0046983">
    <property type="term" value="F:protein dimerization activity"/>
    <property type="evidence" value="ECO:0007669"/>
    <property type="project" value="InterPro"/>
</dbReference>
<dbReference type="GO" id="GO:0009088">
    <property type="term" value="P:threonine biosynthetic process"/>
    <property type="evidence" value="ECO:0007669"/>
    <property type="project" value="TreeGrafter"/>
</dbReference>
<dbReference type="CDD" id="cd02315">
    <property type="entry name" value="ScASADH_like_N"/>
    <property type="match status" value="1"/>
</dbReference>
<evidence type="ECO:0000313" key="6">
    <source>
        <dbReference type="EMBL" id="VYS89878.1"/>
    </source>
</evidence>
<dbReference type="GO" id="GO:0050661">
    <property type="term" value="F:NADP binding"/>
    <property type="evidence" value="ECO:0007669"/>
    <property type="project" value="InterPro"/>
</dbReference>
<name>A0A6N2SB49_9FIRM</name>
<dbReference type="PIRSF" id="PIRSF000148">
    <property type="entry name" value="ASA_dh"/>
    <property type="match status" value="1"/>
</dbReference>
<dbReference type="EC" id="1.2.1.11" evidence="6"/>